<dbReference type="GO" id="GO:0004497">
    <property type="term" value="F:monooxygenase activity"/>
    <property type="evidence" value="ECO:0007669"/>
    <property type="project" value="InterPro"/>
</dbReference>
<dbReference type="OrthoDB" id="5980738at2759"/>
<reference evidence="2" key="1">
    <citation type="submission" date="2023-01" db="EMBL/GenBank/DDBJ databases">
        <title>Genome assembly of the deep-sea coral Lophelia pertusa.</title>
        <authorList>
            <person name="Herrera S."/>
            <person name="Cordes E."/>
        </authorList>
    </citation>
    <scope>NUCLEOTIDE SEQUENCE</scope>
    <source>
        <strain evidence="2">USNM1676648</strain>
        <tissue evidence="2">Polyp</tissue>
    </source>
</reference>
<name>A0A9X0CTU0_9CNID</name>
<gene>
    <name evidence="2" type="primary">TBXAS1_2</name>
    <name evidence="2" type="ORF">OS493_002133</name>
</gene>
<organism evidence="2 3">
    <name type="scientific">Desmophyllum pertusum</name>
    <dbReference type="NCBI Taxonomy" id="174260"/>
    <lineage>
        <taxon>Eukaryota</taxon>
        <taxon>Metazoa</taxon>
        <taxon>Cnidaria</taxon>
        <taxon>Anthozoa</taxon>
        <taxon>Hexacorallia</taxon>
        <taxon>Scleractinia</taxon>
        <taxon>Caryophylliina</taxon>
        <taxon>Caryophylliidae</taxon>
        <taxon>Desmophyllum</taxon>
    </lineage>
</organism>
<sequence>MFLQNRLASESSRIRMMELLQQMLSLESLAHHAAIASLLLLVVLFLYWCGTRGFADLKKLNVPGPKPVPFLGNLLEARKYNGLHLMYLDYVKKYGKVFAILSWW</sequence>
<evidence type="ECO:0000313" key="2">
    <source>
        <dbReference type="EMBL" id="KAJ7375375.1"/>
    </source>
</evidence>
<dbReference type="Gene3D" id="1.10.630.10">
    <property type="entry name" value="Cytochrome P450"/>
    <property type="match status" value="1"/>
</dbReference>
<keyword evidence="3" id="KW-1185">Reference proteome</keyword>
<dbReference type="GO" id="GO:0020037">
    <property type="term" value="F:heme binding"/>
    <property type="evidence" value="ECO:0007669"/>
    <property type="project" value="InterPro"/>
</dbReference>
<protein>
    <submittedName>
        <fullName evidence="2">Thromboxane-A synthase</fullName>
    </submittedName>
</protein>
<keyword evidence="1" id="KW-1133">Transmembrane helix</keyword>
<dbReference type="InterPro" id="IPR036396">
    <property type="entry name" value="Cyt_P450_sf"/>
</dbReference>
<dbReference type="GO" id="GO:0005506">
    <property type="term" value="F:iron ion binding"/>
    <property type="evidence" value="ECO:0007669"/>
    <property type="project" value="InterPro"/>
</dbReference>
<comment type="caution">
    <text evidence="2">The sequence shown here is derived from an EMBL/GenBank/DDBJ whole genome shotgun (WGS) entry which is preliminary data.</text>
</comment>
<dbReference type="EMBL" id="MU826826">
    <property type="protein sequence ID" value="KAJ7375375.1"/>
    <property type="molecule type" value="Genomic_DNA"/>
</dbReference>
<dbReference type="GO" id="GO:0016705">
    <property type="term" value="F:oxidoreductase activity, acting on paired donors, with incorporation or reduction of molecular oxygen"/>
    <property type="evidence" value="ECO:0007669"/>
    <property type="project" value="InterPro"/>
</dbReference>
<keyword evidence="1" id="KW-0812">Transmembrane</keyword>
<proteinExistence type="predicted"/>
<accession>A0A9X0CTU0</accession>
<dbReference type="AlphaFoldDB" id="A0A9X0CTU0"/>
<evidence type="ECO:0000313" key="3">
    <source>
        <dbReference type="Proteomes" id="UP001163046"/>
    </source>
</evidence>
<feature type="transmembrane region" description="Helical" evidence="1">
    <location>
        <begin position="29"/>
        <end position="49"/>
    </location>
</feature>
<keyword evidence="1" id="KW-0472">Membrane</keyword>
<evidence type="ECO:0000256" key="1">
    <source>
        <dbReference type="SAM" id="Phobius"/>
    </source>
</evidence>
<dbReference type="SUPFAM" id="SSF48264">
    <property type="entry name" value="Cytochrome P450"/>
    <property type="match status" value="1"/>
</dbReference>
<dbReference type="Proteomes" id="UP001163046">
    <property type="component" value="Unassembled WGS sequence"/>
</dbReference>